<name>A0A8J3WSX3_9ACTN</name>
<evidence type="ECO:0000313" key="2">
    <source>
        <dbReference type="EMBL" id="GIH99737.1"/>
    </source>
</evidence>
<evidence type="ECO:0000313" key="3">
    <source>
        <dbReference type="Proteomes" id="UP000634476"/>
    </source>
</evidence>
<reference evidence="2" key="1">
    <citation type="submission" date="2021-01" db="EMBL/GenBank/DDBJ databases">
        <title>Whole genome shotgun sequence of Planobispora takensis NBRC 109077.</title>
        <authorList>
            <person name="Komaki H."/>
            <person name="Tamura T."/>
        </authorList>
    </citation>
    <scope>NUCLEOTIDE SEQUENCE</scope>
    <source>
        <strain evidence="2">NBRC 109077</strain>
    </source>
</reference>
<comment type="caution">
    <text evidence="2">The sequence shown here is derived from an EMBL/GenBank/DDBJ whole genome shotgun (WGS) entry which is preliminary data.</text>
</comment>
<proteinExistence type="predicted"/>
<dbReference type="Proteomes" id="UP000634476">
    <property type="component" value="Unassembled WGS sequence"/>
</dbReference>
<evidence type="ECO:0000256" key="1">
    <source>
        <dbReference type="SAM" id="Coils"/>
    </source>
</evidence>
<accession>A0A8J3WSX3</accession>
<keyword evidence="3" id="KW-1185">Reference proteome</keyword>
<sequence length="102" mass="11669">MTEPMVPNPRHLRLRELLAEAEQRAAEVRTAYRRVVQAMQSGKVWTGPAATAWTEQADDRHRRLARLAQRVVDAVEDELRRHPPLVTRAQADAARRELAGRL</sequence>
<dbReference type="EMBL" id="BOOK01000010">
    <property type="protein sequence ID" value="GIH99737.1"/>
    <property type="molecule type" value="Genomic_DNA"/>
</dbReference>
<organism evidence="2 3">
    <name type="scientific">Planobispora takensis</name>
    <dbReference type="NCBI Taxonomy" id="1367882"/>
    <lineage>
        <taxon>Bacteria</taxon>
        <taxon>Bacillati</taxon>
        <taxon>Actinomycetota</taxon>
        <taxon>Actinomycetes</taxon>
        <taxon>Streptosporangiales</taxon>
        <taxon>Streptosporangiaceae</taxon>
        <taxon>Planobispora</taxon>
    </lineage>
</organism>
<dbReference type="AlphaFoldDB" id="A0A8J3WSX3"/>
<feature type="coiled-coil region" evidence="1">
    <location>
        <begin position="11"/>
        <end position="38"/>
    </location>
</feature>
<gene>
    <name evidence="2" type="ORF">Pta02_17460</name>
</gene>
<keyword evidence="1" id="KW-0175">Coiled coil</keyword>
<protein>
    <submittedName>
        <fullName evidence="2">Uncharacterized protein</fullName>
    </submittedName>
</protein>